<dbReference type="PANTHER" id="PTHR23028">
    <property type="entry name" value="ACETYLTRANSFERASE"/>
    <property type="match status" value="1"/>
</dbReference>
<dbReference type="InterPro" id="IPR043968">
    <property type="entry name" value="SGNH"/>
</dbReference>
<dbReference type="Proteomes" id="UP000006377">
    <property type="component" value="Chromosome"/>
</dbReference>
<keyword evidence="4" id="KW-0012">Acyltransferase</keyword>
<evidence type="ECO:0000313" key="5">
    <source>
        <dbReference type="Proteomes" id="UP000006377"/>
    </source>
</evidence>
<dbReference type="InterPro" id="IPR050879">
    <property type="entry name" value="Acyltransferase_3"/>
</dbReference>
<feature type="transmembrane region" description="Helical" evidence="1">
    <location>
        <begin position="286"/>
        <end position="305"/>
    </location>
</feature>
<protein>
    <submittedName>
        <fullName evidence="4">Acyltransferase 3</fullName>
    </submittedName>
</protein>
<dbReference type="PANTHER" id="PTHR23028:SF53">
    <property type="entry name" value="ACYL_TRANSF_3 DOMAIN-CONTAINING PROTEIN"/>
    <property type="match status" value="1"/>
</dbReference>
<dbReference type="KEGG" id="pla:Plav_1909"/>
<feature type="transmembrane region" description="Helical" evidence="1">
    <location>
        <begin position="21"/>
        <end position="37"/>
    </location>
</feature>
<keyword evidence="1" id="KW-1133">Transmembrane helix</keyword>
<feature type="transmembrane region" description="Helical" evidence="1">
    <location>
        <begin position="155"/>
        <end position="172"/>
    </location>
</feature>
<feature type="transmembrane region" description="Helical" evidence="1">
    <location>
        <begin position="325"/>
        <end position="343"/>
    </location>
</feature>
<name>A7HUE1_PARL1</name>
<dbReference type="GO" id="GO:0009103">
    <property type="term" value="P:lipopolysaccharide biosynthetic process"/>
    <property type="evidence" value="ECO:0007669"/>
    <property type="project" value="TreeGrafter"/>
</dbReference>
<evidence type="ECO:0000256" key="1">
    <source>
        <dbReference type="SAM" id="Phobius"/>
    </source>
</evidence>
<dbReference type="RefSeq" id="WP_012110820.1">
    <property type="nucleotide sequence ID" value="NC_009719.1"/>
</dbReference>
<proteinExistence type="predicted"/>
<organism evidence="4 5">
    <name type="scientific">Parvibaculum lavamentivorans (strain DS-1 / DSM 13023 / NCIMB 13966)</name>
    <dbReference type="NCBI Taxonomy" id="402881"/>
    <lineage>
        <taxon>Bacteria</taxon>
        <taxon>Pseudomonadati</taxon>
        <taxon>Pseudomonadota</taxon>
        <taxon>Alphaproteobacteria</taxon>
        <taxon>Hyphomicrobiales</taxon>
        <taxon>Parvibaculaceae</taxon>
        <taxon>Parvibaculum</taxon>
    </lineage>
</organism>
<feature type="transmembrane region" description="Helical" evidence="1">
    <location>
        <begin position="43"/>
        <end position="63"/>
    </location>
</feature>
<keyword evidence="1" id="KW-0472">Membrane</keyword>
<feature type="domain" description="Acyltransferase 3" evidence="2">
    <location>
        <begin position="18"/>
        <end position="340"/>
    </location>
</feature>
<feature type="transmembrane region" description="Helical" evidence="1">
    <location>
        <begin position="359"/>
        <end position="377"/>
    </location>
</feature>
<dbReference type="GO" id="GO:0016747">
    <property type="term" value="F:acyltransferase activity, transferring groups other than amino-acyl groups"/>
    <property type="evidence" value="ECO:0007669"/>
    <property type="project" value="InterPro"/>
</dbReference>
<keyword evidence="5" id="KW-1185">Reference proteome</keyword>
<dbReference type="AlphaFoldDB" id="A7HUE1"/>
<keyword evidence="1" id="KW-0812">Transmembrane</keyword>
<sequence length="675" mass="72939">MSFSAPATGSPGLKYRRDIDGLRCIAVLSVVLYHAGVPGITGGFVGVDIFFVISGYLITRILFDEVAEKRFSLLNFYDRRIRRILPAYAAAAIAASLAAWFILPPGEMENYGARLASTAAFVSNFYFRMETDYFAPAAGDNPLLHTWSLSVEEQFYLLWPLAMALLATSFFLPFRRALVWLALGGSFALACYAAVASPMAAFYYSPLRAWELLMGAVIALGFMPVFERRTNEGLAWAGLALAIAPCFIYVSGQTIFPGLTALFPCLGAALIIISGRHETTAAGRLLSWRPVVFIGLISYSLYLWHWPILVYTKIYLSRALTPVEIALALAVILAVSVASWHFIEKPFRGHSATTRTRSRIIGTALATLALLFAAGIATDIRDGWPGRASEATLIAEREHDVPARGPKGCVVDANKAVEPRGHGCLLGAGSEAEARMVLLGDSHAGSYAAAIDAAGKERGFGALQWTKSACTPLLEAEPLSTGILEGNSDGSCRAFMKNAVAKLAGMERIDTVFIAGFWSNATTDREAVAARAPAAPETYREFAEGLQSLVSALRGAGKRVVLLGQAPVYPNGGGDCVIRQRFLQKNDREICKVPRAYEEAMLSPAHAVLADIAAKDEGVLVYQGWEKFCEGAFCHATFDGHIVVRDEHHMSYLASRSHAPGIAVLIEGRRRGGRG</sequence>
<reference evidence="4 5" key="1">
    <citation type="journal article" date="2011" name="Stand. Genomic Sci.">
        <title>Complete genome sequence of Parvibaculum lavamentivorans type strain (DS-1(T)).</title>
        <authorList>
            <person name="Schleheck D."/>
            <person name="Weiss M."/>
            <person name="Pitluck S."/>
            <person name="Bruce D."/>
            <person name="Land M.L."/>
            <person name="Han S."/>
            <person name="Saunders E."/>
            <person name="Tapia R."/>
            <person name="Detter C."/>
            <person name="Brettin T."/>
            <person name="Han J."/>
            <person name="Woyke T."/>
            <person name="Goodwin L."/>
            <person name="Pennacchio L."/>
            <person name="Nolan M."/>
            <person name="Cook A.M."/>
            <person name="Kjelleberg S."/>
            <person name="Thomas T."/>
        </authorList>
    </citation>
    <scope>NUCLEOTIDE SEQUENCE [LARGE SCALE GENOMIC DNA]</scope>
    <source>
        <strain evidence="5">DS-1 / DSM 13023 / NCIMB 13966</strain>
    </source>
</reference>
<feature type="transmembrane region" description="Helical" evidence="1">
    <location>
        <begin position="179"/>
        <end position="203"/>
    </location>
</feature>
<feature type="transmembrane region" description="Helical" evidence="1">
    <location>
        <begin position="256"/>
        <end position="274"/>
    </location>
</feature>
<feature type="transmembrane region" description="Helical" evidence="1">
    <location>
        <begin position="84"/>
        <end position="103"/>
    </location>
</feature>
<keyword evidence="4" id="KW-0808">Transferase</keyword>
<feature type="domain" description="SGNH" evidence="3">
    <location>
        <begin position="420"/>
        <end position="660"/>
    </location>
</feature>
<dbReference type="SUPFAM" id="SSF52266">
    <property type="entry name" value="SGNH hydrolase"/>
    <property type="match status" value="1"/>
</dbReference>
<dbReference type="OrthoDB" id="9796461at2"/>
<dbReference type="Pfam" id="PF01757">
    <property type="entry name" value="Acyl_transf_3"/>
    <property type="match status" value="1"/>
</dbReference>
<dbReference type="Pfam" id="PF19040">
    <property type="entry name" value="SGNH"/>
    <property type="match status" value="1"/>
</dbReference>
<dbReference type="STRING" id="402881.Plav_1909"/>
<dbReference type="GO" id="GO:0016020">
    <property type="term" value="C:membrane"/>
    <property type="evidence" value="ECO:0007669"/>
    <property type="project" value="TreeGrafter"/>
</dbReference>
<dbReference type="eggNOG" id="COG1835">
    <property type="taxonomic scope" value="Bacteria"/>
</dbReference>
<dbReference type="HOGENOM" id="CLU_005679_10_4_5"/>
<gene>
    <name evidence="4" type="ordered locus">Plav_1909</name>
</gene>
<evidence type="ECO:0000259" key="3">
    <source>
        <dbReference type="Pfam" id="PF19040"/>
    </source>
</evidence>
<feature type="transmembrane region" description="Helical" evidence="1">
    <location>
        <begin position="233"/>
        <end position="250"/>
    </location>
</feature>
<evidence type="ECO:0000313" key="4">
    <source>
        <dbReference type="EMBL" id="ABS63524.1"/>
    </source>
</evidence>
<dbReference type="InterPro" id="IPR002656">
    <property type="entry name" value="Acyl_transf_3_dom"/>
</dbReference>
<evidence type="ECO:0000259" key="2">
    <source>
        <dbReference type="Pfam" id="PF01757"/>
    </source>
</evidence>
<dbReference type="EMBL" id="CP000774">
    <property type="protein sequence ID" value="ABS63524.1"/>
    <property type="molecule type" value="Genomic_DNA"/>
</dbReference>
<accession>A7HUE1</accession>
<feature type="transmembrane region" description="Helical" evidence="1">
    <location>
        <begin position="209"/>
        <end position="226"/>
    </location>
</feature>